<dbReference type="Gene3D" id="3.20.20.370">
    <property type="entry name" value="Glycoside hydrolase/deacetylase"/>
    <property type="match status" value="1"/>
</dbReference>
<reference evidence="5 6" key="1">
    <citation type="submission" date="2012-10" db="EMBL/GenBank/DDBJ databases">
        <authorList>
            <person name="Harkins D.M."/>
            <person name="Durkin A.S."/>
            <person name="Brinkac L.M."/>
            <person name="Selengut J.D."/>
            <person name="Sanka R."/>
            <person name="DePew J."/>
            <person name="Purushe J."/>
            <person name="Peacock S.J."/>
            <person name="Thaipadungpanit J."/>
            <person name="Wuthiekanun V.W."/>
            <person name="Day N.P."/>
            <person name="Vinetz J.M."/>
            <person name="Sutton G.G."/>
            <person name="Nelson W.C."/>
            <person name="Fouts D.E."/>
        </authorList>
    </citation>
    <scope>NUCLEOTIDE SEQUENCE [LARGE SCALE GENOMIC DNA]</scope>
    <source>
        <strain evidence="5 6">H1</strain>
    </source>
</reference>
<keyword evidence="3" id="KW-0812">Transmembrane</keyword>
<keyword evidence="3" id="KW-1133">Transmembrane helix</keyword>
<comment type="caution">
    <text evidence="5">The sequence shown here is derived from an EMBL/GenBank/DDBJ whole genome shotgun (WGS) entry which is preliminary data.</text>
</comment>
<dbReference type="GO" id="GO:0016810">
    <property type="term" value="F:hydrolase activity, acting on carbon-nitrogen (but not peptide) bonds"/>
    <property type="evidence" value="ECO:0007669"/>
    <property type="project" value="InterPro"/>
</dbReference>
<keyword evidence="2" id="KW-0378">Hydrolase</keyword>
<accession>A0A0E2B0W2</accession>
<evidence type="ECO:0000256" key="3">
    <source>
        <dbReference type="SAM" id="Phobius"/>
    </source>
</evidence>
<dbReference type="PANTHER" id="PTHR10587">
    <property type="entry name" value="GLYCOSYL TRANSFERASE-RELATED"/>
    <property type="match status" value="1"/>
</dbReference>
<protein>
    <submittedName>
        <fullName evidence="5">Polysaccharide deacetylase</fullName>
    </submittedName>
</protein>
<dbReference type="GO" id="GO:0016020">
    <property type="term" value="C:membrane"/>
    <property type="evidence" value="ECO:0007669"/>
    <property type="project" value="TreeGrafter"/>
</dbReference>
<dbReference type="InterPro" id="IPR002509">
    <property type="entry name" value="NODB_dom"/>
</dbReference>
<dbReference type="SUPFAM" id="SSF88713">
    <property type="entry name" value="Glycoside hydrolase/deacetylase"/>
    <property type="match status" value="1"/>
</dbReference>
<evidence type="ECO:0000313" key="5">
    <source>
        <dbReference type="EMBL" id="EKO14772.1"/>
    </source>
</evidence>
<dbReference type="Proteomes" id="UP000006253">
    <property type="component" value="Unassembled WGS sequence"/>
</dbReference>
<evidence type="ECO:0000259" key="4">
    <source>
        <dbReference type="PROSITE" id="PS51677"/>
    </source>
</evidence>
<dbReference type="PROSITE" id="PS51677">
    <property type="entry name" value="NODB"/>
    <property type="match status" value="1"/>
</dbReference>
<keyword evidence="3" id="KW-0472">Membrane</keyword>
<evidence type="ECO:0000256" key="1">
    <source>
        <dbReference type="ARBA" id="ARBA00022723"/>
    </source>
</evidence>
<dbReference type="EMBL" id="AHMY02000051">
    <property type="protein sequence ID" value="EKO14772.1"/>
    <property type="molecule type" value="Genomic_DNA"/>
</dbReference>
<dbReference type="RefSeq" id="WP_004766163.1">
    <property type="nucleotide sequence ID" value="NZ_AHMY02000051.1"/>
</dbReference>
<organism evidence="5 6">
    <name type="scientific">Leptospira kirschneri str. H1</name>
    <dbReference type="NCBI Taxonomy" id="1049966"/>
    <lineage>
        <taxon>Bacteria</taxon>
        <taxon>Pseudomonadati</taxon>
        <taxon>Spirochaetota</taxon>
        <taxon>Spirochaetia</taxon>
        <taxon>Leptospirales</taxon>
        <taxon>Leptospiraceae</taxon>
        <taxon>Leptospira</taxon>
    </lineage>
</organism>
<gene>
    <name evidence="5" type="ORF">LEP1GSC081_1738</name>
</gene>
<dbReference type="InterPro" id="IPR050248">
    <property type="entry name" value="Polysacc_deacetylase_ArnD"/>
</dbReference>
<feature type="transmembrane region" description="Helical" evidence="3">
    <location>
        <begin position="36"/>
        <end position="54"/>
    </location>
</feature>
<dbReference type="GO" id="GO:0005975">
    <property type="term" value="P:carbohydrate metabolic process"/>
    <property type="evidence" value="ECO:0007669"/>
    <property type="project" value="InterPro"/>
</dbReference>
<dbReference type="AlphaFoldDB" id="A0A0E2B0W2"/>
<dbReference type="PANTHER" id="PTHR10587:SF133">
    <property type="entry name" value="CHITIN DEACETYLASE 1-RELATED"/>
    <property type="match status" value="1"/>
</dbReference>
<evidence type="ECO:0000313" key="6">
    <source>
        <dbReference type="Proteomes" id="UP000006253"/>
    </source>
</evidence>
<name>A0A0E2B0W2_9LEPT</name>
<dbReference type="Pfam" id="PF01522">
    <property type="entry name" value="Polysacc_deac_1"/>
    <property type="match status" value="1"/>
</dbReference>
<dbReference type="GO" id="GO:0046872">
    <property type="term" value="F:metal ion binding"/>
    <property type="evidence" value="ECO:0007669"/>
    <property type="project" value="UniProtKB-KW"/>
</dbReference>
<feature type="domain" description="NodB homology" evidence="4">
    <location>
        <begin position="140"/>
        <end position="387"/>
    </location>
</feature>
<sequence length="398" mass="45938">MLSEEESSELSRTISEIKKNGIESEVIERKFKTIRVIFSIGFFTFLGTISALTLTNKIFKLETTVEKQTIHITDLEETLTSLRLEEQQKEEELLKFKSDFYDTIPDGDLSDQVAQNKTNLETLAGSEIGKNINRGDTRFKEIALTFDLGTGEDLKLIYEYLSQFPIKITLFVSNENPALKNGSFFSNTNLYYLKKLSELGNRVVFGNHTWSHYNIPKSLYETSLHKRALLSYISNEIPDANFLQQEMKMVEEKFQSITGKPLTKYYRLPYGGFDPLVIQTFGKLGYTHHIFWSNNSEGSLDIPDFVYKKFIYKKDPQTGKTRIVPNPNYKTKAETLDFLYRWEEADKNGMNGAIILMHLGSPRQSEKLIYILPDFIQEMLSKGYSFVTVPEIINDRQD</sequence>
<evidence type="ECO:0000256" key="2">
    <source>
        <dbReference type="ARBA" id="ARBA00022801"/>
    </source>
</evidence>
<dbReference type="InterPro" id="IPR011330">
    <property type="entry name" value="Glyco_hydro/deAcase_b/a-brl"/>
</dbReference>
<proteinExistence type="predicted"/>
<keyword evidence="1" id="KW-0479">Metal-binding</keyword>